<proteinExistence type="predicted"/>
<organism evidence="3 4">
    <name type="scientific">Lithohypha guttulata</name>
    <dbReference type="NCBI Taxonomy" id="1690604"/>
    <lineage>
        <taxon>Eukaryota</taxon>
        <taxon>Fungi</taxon>
        <taxon>Dikarya</taxon>
        <taxon>Ascomycota</taxon>
        <taxon>Pezizomycotina</taxon>
        <taxon>Eurotiomycetes</taxon>
        <taxon>Chaetothyriomycetidae</taxon>
        <taxon>Chaetothyriales</taxon>
        <taxon>Trichomeriaceae</taxon>
        <taxon>Lithohypha</taxon>
    </lineage>
</organism>
<name>A0ABR0KG13_9EURO</name>
<dbReference type="InterPro" id="IPR050987">
    <property type="entry name" value="AtrR-like"/>
</dbReference>
<gene>
    <name evidence="3" type="ORF">LTR24_003130</name>
</gene>
<evidence type="ECO:0000256" key="1">
    <source>
        <dbReference type="ARBA" id="ARBA00023242"/>
    </source>
</evidence>
<evidence type="ECO:0000259" key="2">
    <source>
        <dbReference type="SMART" id="SM00906"/>
    </source>
</evidence>
<reference evidence="3 4" key="1">
    <citation type="submission" date="2023-08" db="EMBL/GenBank/DDBJ databases">
        <title>Black Yeasts Isolated from many extreme environments.</title>
        <authorList>
            <person name="Coleine C."/>
            <person name="Stajich J.E."/>
            <person name="Selbmann L."/>
        </authorList>
    </citation>
    <scope>NUCLEOTIDE SEQUENCE [LARGE SCALE GENOMIC DNA]</scope>
    <source>
        <strain evidence="3 4">CCFEE 5885</strain>
    </source>
</reference>
<evidence type="ECO:0000313" key="4">
    <source>
        <dbReference type="Proteomes" id="UP001345013"/>
    </source>
</evidence>
<dbReference type="PANTHER" id="PTHR46910:SF32">
    <property type="entry name" value="TRANSCRIPTION FACTOR DOMAIN-CONTAINING PROTEIN-RELATED"/>
    <property type="match status" value="1"/>
</dbReference>
<feature type="domain" description="Xylanolytic transcriptional activator regulatory" evidence="2">
    <location>
        <begin position="161"/>
        <end position="234"/>
    </location>
</feature>
<dbReference type="Proteomes" id="UP001345013">
    <property type="component" value="Unassembled WGS sequence"/>
</dbReference>
<dbReference type="SMART" id="SM00906">
    <property type="entry name" value="Fungal_trans"/>
    <property type="match status" value="1"/>
</dbReference>
<accession>A0ABR0KG13</accession>
<keyword evidence="1" id="KW-0539">Nucleus</keyword>
<dbReference type="InterPro" id="IPR007219">
    <property type="entry name" value="XnlR_reg_dom"/>
</dbReference>
<dbReference type="PANTHER" id="PTHR46910">
    <property type="entry name" value="TRANSCRIPTION FACTOR PDR1"/>
    <property type="match status" value="1"/>
</dbReference>
<dbReference type="Pfam" id="PF04082">
    <property type="entry name" value="Fungal_trans"/>
    <property type="match status" value="1"/>
</dbReference>
<keyword evidence="4" id="KW-1185">Reference proteome</keyword>
<sequence>MAHERLTGQPVPVQNTIFDGTMYDLGWNGQRDIVASDTAPLPSADYAIYLINAVKFHCGQIFHLFDEMSFMRRFHEFHATTTDSSRPKDLWYVHFLIILAFGKVFAARRNNARRPPGAELFVQAMKLKPDITYLHTQPLQAVEILCCEALYLQCLDFRSAAYNVVGQALRIALAEGMHTNMEDQGLDETHVQRCRNVWWTVYILDRQMSSLMGVPLAVRDEDITASLPTFPGSVHKSIALELNVKFSRIISHILNTLYGTEGRLNRRFITITKDALKDTASLTDQLKQSFDLPVPGSTGGISRLAAHLHLLHHQCIVLATRPLMFSLLKTRLDCPEKVQSLISTSAGARVLLQLCIESAQHIVAVLERLKEQNLLESFLPFDMEAAFAAGMVLLLATVVDQALLGNQFPWLQMTYAILEELISEGHLQAAARENDLQQLQQVLNLIPNSAAVRESQHSHPGQPTGLAQYSEFNDHEPSANFHDPNFTSNNQTDLSFVDDTFWRTGFTADQLVNVADTLDLDGIEWMTTGSSN</sequence>
<dbReference type="CDD" id="cd12148">
    <property type="entry name" value="fungal_TF_MHR"/>
    <property type="match status" value="1"/>
</dbReference>
<comment type="caution">
    <text evidence="3">The sequence shown here is derived from an EMBL/GenBank/DDBJ whole genome shotgun (WGS) entry which is preliminary data.</text>
</comment>
<dbReference type="EMBL" id="JAVRRG010000028">
    <property type="protein sequence ID" value="KAK5095418.1"/>
    <property type="molecule type" value="Genomic_DNA"/>
</dbReference>
<evidence type="ECO:0000313" key="3">
    <source>
        <dbReference type="EMBL" id="KAK5095418.1"/>
    </source>
</evidence>
<protein>
    <recommendedName>
        <fullName evidence="2">Xylanolytic transcriptional activator regulatory domain-containing protein</fullName>
    </recommendedName>
</protein>